<organism evidence="1">
    <name type="scientific">uncultured Solirubrobacteraceae bacterium</name>
    <dbReference type="NCBI Taxonomy" id="1162706"/>
    <lineage>
        <taxon>Bacteria</taxon>
        <taxon>Bacillati</taxon>
        <taxon>Actinomycetota</taxon>
        <taxon>Thermoleophilia</taxon>
        <taxon>Solirubrobacterales</taxon>
        <taxon>Solirubrobacteraceae</taxon>
        <taxon>environmental samples</taxon>
    </lineage>
</organism>
<protein>
    <recommendedName>
        <fullName evidence="2">Roadblock/LAMTOR2 domain-containing protein</fullName>
    </recommendedName>
</protein>
<proteinExistence type="predicted"/>
<dbReference type="EMBL" id="CADCVL010000161">
    <property type="protein sequence ID" value="CAA9473913.1"/>
    <property type="molecule type" value="Genomic_DNA"/>
</dbReference>
<reference evidence="1" key="1">
    <citation type="submission" date="2020-02" db="EMBL/GenBank/DDBJ databases">
        <authorList>
            <person name="Meier V. D."/>
        </authorList>
    </citation>
    <scope>NUCLEOTIDE SEQUENCE</scope>
    <source>
        <strain evidence="1">AVDCRST_MAG65</strain>
    </source>
</reference>
<dbReference type="AlphaFoldDB" id="A0A6J4RHV1"/>
<evidence type="ECO:0000313" key="1">
    <source>
        <dbReference type="EMBL" id="CAA9473913.1"/>
    </source>
</evidence>
<name>A0A6J4RHV1_9ACTN</name>
<sequence length="142" mass="13943">MDAPLTPDLALAYLVELSLDLKAAIVVDGDGRRRAGAPELLEPARAVLEVPAAVAGLVISTSAGYVVGCRSHAAGIVVATGPLALPGLVLHDVGHVVALLGGGRAVQPSGDAARPAPSTLTGLGEAVQSAVASVATLSSGDR</sequence>
<gene>
    <name evidence="1" type="ORF">AVDCRST_MAG65-965</name>
</gene>
<evidence type="ECO:0008006" key="2">
    <source>
        <dbReference type="Google" id="ProtNLM"/>
    </source>
</evidence>
<accession>A0A6J4RHV1</accession>